<protein>
    <submittedName>
        <fullName evidence="1">Uncharacterized protein</fullName>
    </submittedName>
</protein>
<reference evidence="1 2" key="1">
    <citation type="journal article" date="2005" name="Nucleic Acids Res.">
        <title>Genomic blueprint of Hahella chejuensis, a marine microbe producing an algicidal agent.</title>
        <authorList>
            <person name="Jeong H."/>
            <person name="Yim J.H."/>
            <person name="Lee C."/>
            <person name="Choi S.-H."/>
            <person name="Park Y.K."/>
            <person name="Yoon S.H."/>
            <person name="Hur C.-G."/>
            <person name="Kang H.-Y."/>
            <person name="Kim D."/>
            <person name="Lee H.H."/>
            <person name="Park K.H."/>
            <person name="Park S.-H."/>
            <person name="Park H.-S."/>
            <person name="Lee H.K."/>
            <person name="Oh T.K."/>
            <person name="Kim J.F."/>
        </authorList>
    </citation>
    <scope>NUCLEOTIDE SEQUENCE [LARGE SCALE GENOMIC DNA]</scope>
    <source>
        <strain evidence="1 2">KCTC 2396</strain>
    </source>
</reference>
<sequence>MLLYIYVDGTDLEDIAGDVSSAIESWVKESALDLTFVDNRQAEPEASEDVDLDDPSDWRIGVNLSIRNKKQLKEPLEGLYKIAKRLKCEFVIGIIDEKTGEQEDVCYFGFEEGQPDMFEVGNYLGI</sequence>
<dbReference type="Proteomes" id="UP000000238">
    <property type="component" value="Chromosome"/>
</dbReference>
<proteinExistence type="predicted"/>
<name>Q2SEU9_HAHCH</name>
<dbReference type="RefSeq" id="WP_011397892.1">
    <property type="nucleotide sequence ID" value="NC_007645.1"/>
</dbReference>
<dbReference type="HOGENOM" id="CLU_150030_0_0_6"/>
<organism evidence="1 2">
    <name type="scientific">Hahella chejuensis (strain KCTC 2396)</name>
    <dbReference type="NCBI Taxonomy" id="349521"/>
    <lineage>
        <taxon>Bacteria</taxon>
        <taxon>Pseudomonadati</taxon>
        <taxon>Pseudomonadota</taxon>
        <taxon>Gammaproteobacteria</taxon>
        <taxon>Oceanospirillales</taxon>
        <taxon>Hahellaceae</taxon>
        <taxon>Hahella</taxon>
    </lineage>
</organism>
<dbReference type="eggNOG" id="ENOG5033M9J">
    <property type="taxonomic scope" value="Bacteria"/>
</dbReference>
<keyword evidence="2" id="KW-1185">Reference proteome</keyword>
<evidence type="ECO:0000313" key="1">
    <source>
        <dbReference type="EMBL" id="ABC30825.1"/>
    </source>
</evidence>
<evidence type="ECO:0000313" key="2">
    <source>
        <dbReference type="Proteomes" id="UP000000238"/>
    </source>
</evidence>
<dbReference type="EMBL" id="CP000155">
    <property type="protein sequence ID" value="ABC30825.1"/>
    <property type="molecule type" value="Genomic_DNA"/>
</dbReference>
<dbReference type="KEGG" id="hch:HCH_04115"/>
<accession>Q2SEU9</accession>
<dbReference type="AlphaFoldDB" id="Q2SEU9"/>
<gene>
    <name evidence="1" type="ordered locus">HCH_04115</name>
</gene>
<dbReference type="OrthoDB" id="5740331at2"/>
<dbReference type="STRING" id="349521.HCH_04115"/>